<feature type="non-terminal residue" evidence="4">
    <location>
        <position position="1"/>
    </location>
</feature>
<dbReference type="PROSITE" id="PS50158">
    <property type="entry name" value="ZF_CCHC"/>
    <property type="match status" value="1"/>
</dbReference>
<dbReference type="Pfam" id="PF14111">
    <property type="entry name" value="DUF4283"/>
    <property type="match status" value="1"/>
</dbReference>
<feature type="domain" description="CCHC-type" evidence="3">
    <location>
        <begin position="226"/>
        <end position="239"/>
    </location>
</feature>
<dbReference type="OrthoDB" id="1096772at2759"/>
<dbReference type="PANTHER" id="PTHR31286:SF99">
    <property type="entry name" value="DUF4283 DOMAIN-CONTAINING PROTEIN"/>
    <property type="match status" value="1"/>
</dbReference>
<accession>A0A6A4LC09</accession>
<dbReference type="InterPro" id="IPR001878">
    <property type="entry name" value="Znf_CCHC"/>
</dbReference>
<proteinExistence type="predicted"/>
<organism evidence="4 5">
    <name type="scientific">Rhododendron williamsianum</name>
    <dbReference type="NCBI Taxonomy" id="262921"/>
    <lineage>
        <taxon>Eukaryota</taxon>
        <taxon>Viridiplantae</taxon>
        <taxon>Streptophyta</taxon>
        <taxon>Embryophyta</taxon>
        <taxon>Tracheophyta</taxon>
        <taxon>Spermatophyta</taxon>
        <taxon>Magnoliopsida</taxon>
        <taxon>eudicotyledons</taxon>
        <taxon>Gunneridae</taxon>
        <taxon>Pentapetalae</taxon>
        <taxon>asterids</taxon>
        <taxon>Ericales</taxon>
        <taxon>Ericaceae</taxon>
        <taxon>Ericoideae</taxon>
        <taxon>Rhodoreae</taxon>
        <taxon>Rhododendron</taxon>
    </lineage>
</organism>
<name>A0A6A4LC09_9ERIC</name>
<feature type="compositionally biased region" description="Polar residues" evidence="2">
    <location>
        <begin position="286"/>
        <end position="302"/>
    </location>
</feature>
<evidence type="ECO:0000259" key="3">
    <source>
        <dbReference type="PROSITE" id="PS50158"/>
    </source>
</evidence>
<gene>
    <name evidence="4" type="ORF">C3L33_16004</name>
</gene>
<evidence type="ECO:0000313" key="4">
    <source>
        <dbReference type="EMBL" id="KAE9452098.1"/>
    </source>
</evidence>
<dbReference type="InterPro" id="IPR040256">
    <property type="entry name" value="At4g02000-like"/>
</dbReference>
<dbReference type="AlphaFoldDB" id="A0A6A4LC09"/>
<keyword evidence="5" id="KW-1185">Reference proteome</keyword>
<feature type="region of interest" description="Disordered" evidence="2">
    <location>
        <begin position="282"/>
        <end position="328"/>
    </location>
</feature>
<evidence type="ECO:0000256" key="1">
    <source>
        <dbReference type="PROSITE-ProRule" id="PRU00047"/>
    </source>
</evidence>
<evidence type="ECO:0000313" key="5">
    <source>
        <dbReference type="Proteomes" id="UP000428333"/>
    </source>
</evidence>
<protein>
    <recommendedName>
        <fullName evidence="3">CCHC-type domain-containing protein</fullName>
    </recommendedName>
</protein>
<dbReference type="InterPro" id="IPR025558">
    <property type="entry name" value="DUF4283"/>
</dbReference>
<sequence>MKEKEPSYKDAVLAVGTTVSHADIVPECLEKEVFTLVEDSDGIPSISITEEEKDRIRKPWSTSVIIRVIGRTFRHMYLMSKLESLWKPTEKMECLELGNHFLLVRFHSPCDMAKVLNEGPWFIGPHYIAIRKWEPEFDTGKAKTSTSVVWVRLPDLPIEFYDKAILCKLGAEIGKLLKIDFRTEKNEKVRFARLCVQVDLSIALTSRVRVGNYIQKISYEGIPSICFKCGLSGHKIQNCSPAPPIQKPDIASEEAKFGDWMLVTNKNRYRKKVSNPIKEVLKPEGHNTQGRWQRRNTGNPVSAGTKVTIPNGSSSSSQTQTNPNPKGLTSAILCPVAIDPVSTPAVVSQPPFGNHR</sequence>
<dbReference type="GO" id="GO:0008270">
    <property type="term" value="F:zinc ion binding"/>
    <property type="evidence" value="ECO:0007669"/>
    <property type="project" value="UniProtKB-KW"/>
</dbReference>
<keyword evidence="1" id="KW-0862">Zinc</keyword>
<dbReference type="Proteomes" id="UP000428333">
    <property type="component" value="Linkage Group LG09"/>
</dbReference>
<dbReference type="EMBL" id="QEFC01002453">
    <property type="protein sequence ID" value="KAE9452098.1"/>
    <property type="molecule type" value="Genomic_DNA"/>
</dbReference>
<dbReference type="GO" id="GO:0003676">
    <property type="term" value="F:nucleic acid binding"/>
    <property type="evidence" value="ECO:0007669"/>
    <property type="project" value="InterPro"/>
</dbReference>
<evidence type="ECO:0000256" key="2">
    <source>
        <dbReference type="SAM" id="MobiDB-lite"/>
    </source>
</evidence>
<comment type="caution">
    <text evidence="4">The sequence shown here is derived from an EMBL/GenBank/DDBJ whole genome shotgun (WGS) entry which is preliminary data.</text>
</comment>
<dbReference type="PANTHER" id="PTHR31286">
    <property type="entry name" value="GLYCINE-RICH CELL WALL STRUCTURAL PROTEIN 1.8-LIKE"/>
    <property type="match status" value="1"/>
</dbReference>
<feature type="compositionally biased region" description="Low complexity" evidence="2">
    <location>
        <begin position="313"/>
        <end position="325"/>
    </location>
</feature>
<keyword evidence="1" id="KW-0863">Zinc-finger</keyword>
<keyword evidence="1" id="KW-0479">Metal-binding</keyword>
<reference evidence="4 5" key="1">
    <citation type="journal article" date="2019" name="Genome Biol. Evol.">
        <title>The Rhododendron genome and chromosomal organization provide insight into shared whole-genome duplications across the heath family (Ericaceae).</title>
        <authorList>
            <person name="Soza V.L."/>
            <person name="Lindsley D."/>
            <person name="Waalkes A."/>
            <person name="Ramage E."/>
            <person name="Patwardhan R.P."/>
            <person name="Burton J.N."/>
            <person name="Adey A."/>
            <person name="Kumar A."/>
            <person name="Qiu R."/>
            <person name="Shendure J."/>
            <person name="Hall B."/>
        </authorList>
    </citation>
    <scope>NUCLEOTIDE SEQUENCE [LARGE SCALE GENOMIC DNA]</scope>
    <source>
        <strain evidence="4">RSF 1966-606</strain>
    </source>
</reference>